<evidence type="ECO:0000256" key="1">
    <source>
        <dbReference type="ARBA" id="ARBA00004555"/>
    </source>
</evidence>
<dbReference type="Pfam" id="PF12329">
    <property type="entry name" value="TMF_DNA_bd"/>
    <property type="match status" value="1"/>
</dbReference>
<evidence type="ECO:0000259" key="7">
    <source>
        <dbReference type="Pfam" id="PF12325"/>
    </source>
</evidence>
<organism evidence="8 9">
    <name type="scientific">Arachis hypogaea</name>
    <name type="common">Peanut</name>
    <dbReference type="NCBI Taxonomy" id="3818"/>
    <lineage>
        <taxon>Eukaryota</taxon>
        <taxon>Viridiplantae</taxon>
        <taxon>Streptophyta</taxon>
        <taxon>Embryophyta</taxon>
        <taxon>Tracheophyta</taxon>
        <taxon>Spermatophyta</taxon>
        <taxon>Magnoliopsida</taxon>
        <taxon>eudicotyledons</taxon>
        <taxon>Gunneridae</taxon>
        <taxon>Pentapetalae</taxon>
        <taxon>rosids</taxon>
        <taxon>fabids</taxon>
        <taxon>Fabales</taxon>
        <taxon>Fabaceae</taxon>
        <taxon>Papilionoideae</taxon>
        <taxon>50 kb inversion clade</taxon>
        <taxon>dalbergioids sensu lato</taxon>
        <taxon>Dalbergieae</taxon>
        <taxon>Pterocarpus clade</taxon>
        <taxon>Arachis</taxon>
    </lineage>
</organism>
<evidence type="ECO:0000256" key="4">
    <source>
        <dbReference type="SAM" id="Coils"/>
    </source>
</evidence>
<feature type="compositionally biased region" description="Basic and acidic residues" evidence="5">
    <location>
        <begin position="275"/>
        <end position="288"/>
    </location>
</feature>
<evidence type="ECO:0000313" key="9">
    <source>
        <dbReference type="Proteomes" id="UP000289738"/>
    </source>
</evidence>
<dbReference type="InterPro" id="IPR022091">
    <property type="entry name" value="TMF_TATA-bd"/>
</dbReference>
<sequence length="1592" mass="181580">MAWFSGKNAWGNFPDLDLAGAVNKLQESVKSIEKNFDTALGFEEKSESSNEGAGSWPIPADRKTLFNPVMAFIGNKSEETSEETSEKAESSQQESKTEKSPEKPESSDHTHAPEEKESLGTDGTVQMETEEIANQNIKRVLKVEDDGEQTESADVSAAESFNHTNDGHNLQEMPIELPETPINKFESFDSGDLPQEEEVAEVGTSEIPVLKQPKPSNLVDNVVENAHSESVDSHVFSEPNENLQVVAKEEIIEEEGVQAEESVPSVSSLQPEASDASKKSDLISRATEETNSIDQSYYEPLSSGTPPNDSSEVVLPENETTLEENKSDHLANDVATETKEQRLSTERNMSDSGSMFELDSLKNEMKMMEAALQGAARQAQAKADEIAKLMNENEQLKSVIEELKRKSNEAEIETLREEYHQRVATLERRVYALTKERDTLRREQNKKSDAAALLKEKDEIINQVMAEGEELSKKQAAQEATIRKLRAQIRELEEEKKGLTTKLQLEENKVESIKKDKTATEKLLQETIEKHQMELAAQKEYYTDALAAAKEAEALAEARADSEARTELENRIREAEERESMLVQALEELRQTLSRREQQAVFKEDILRRDIEDLQKRYQASERRCEELITQVPESTRPLLRQIEAMQETNARKAEAWAAVERSLNSRLQEAEAKAATAEERERSVTERLSQTLSRINVLEAQISCLRAEQTQLSRTLEKERQRAAESRQEYLAAKEEAETQEGRVRQLEEQIRDIRQKHKQELQESLMHRELLQQEIEKERVARSELERTAHVHSAAVSDQTPSTKLTTAFENGNLSRKLSSASSLGSLEESHFLQASLDSSDGFSDRRNHGELSMNPYYMKSMTPSSFEAALRQKEGELASYMSRLASLESIRDSLAEELVKMTEQCEKLRGEAAVLPGLRSELEALRRRHSAALELMGERDEELEELRADIVDLKEMYREQVNLLVNQSVKLKVVHRRLIGSVHKITLFCKIVAAIAAFGYRPAEMFINYYVFAEESSNWEIVFLFFLYQWPLALLILHIVYRQEPHYGAFEFIANLGMHSCFVVMLYKPFQIALGFAINATPPTLWEGVFVFGICPAVISWMWSIYGPRRLPGWQDVVDIFNFFNQNWIIAGFIFGPVQEALVNYFLNIFAGAHKNVMWMLLRIFFLVVVANFIECKITLFCKIVAAIAAFGYRPAEMFINYYVFAEESSNWEIVFLFFLYQWPLALLILHIVYRQEPHYGAFEFIANLGMHSCFVVMLYKPFQIALGFAINATPPTLWEGVFVFGICPAVISWMWSTYGPRRLPGWQDVVDIFNFFNQNWIIAGFIFGPVQEALVNYFLNIFAGAHKNSVKLKVVHRRLIGSVHKITLFCKIVAAIAAFGYRPAEMFINYYVFAEESSNWEIVFLFFLYQWPLALLILHIVYRQEPHYGAFEFIANLGMHSCFVVMLYKPFQIALGFAINATPPTLWEGVFVFGICPAVISWMWSTYGPRRLPGWQDVVDIFNFFNQNWIIAGFIFGPVQEALVNYFLNIFAGAHKNVMWMLLRIFFLVVVANFIEWCRQSPPMSRIAVFVFVLIAVLVQGAVFASKG</sequence>
<feature type="transmembrane region" description="Helical" evidence="6">
    <location>
        <begin position="1284"/>
        <end position="1302"/>
    </location>
</feature>
<feature type="coiled-coil region" evidence="4">
    <location>
        <begin position="558"/>
        <end position="631"/>
    </location>
</feature>
<feature type="coiled-coil region" evidence="4">
    <location>
        <begin position="475"/>
        <end position="516"/>
    </location>
</feature>
<feature type="domain" description="TATA element modulatory factor 1 TATA binding" evidence="7">
    <location>
        <begin position="861"/>
        <end position="966"/>
    </location>
</feature>
<gene>
    <name evidence="8" type="ORF">Ahy_A07g037330</name>
</gene>
<feature type="transmembrane region" description="Helical" evidence="6">
    <location>
        <begin position="1438"/>
        <end position="1463"/>
    </location>
</feature>
<dbReference type="EMBL" id="SDMP01000007">
    <property type="protein sequence ID" value="RYR50701.1"/>
    <property type="molecule type" value="Genomic_DNA"/>
</dbReference>
<feature type="region of interest" description="Disordered" evidence="5">
    <location>
        <begin position="254"/>
        <end position="353"/>
    </location>
</feature>
<proteinExistence type="predicted"/>
<feature type="transmembrane region" description="Helical" evidence="6">
    <location>
        <begin position="1406"/>
        <end position="1426"/>
    </location>
</feature>
<keyword evidence="3 4" id="KW-0175">Coiled coil</keyword>
<feature type="transmembrane region" description="Helical" evidence="6">
    <location>
        <begin position="1571"/>
        <end position="1589"/>
    </location>
</feature>
<feature type="compositionally biased region" description="Polar residues" evidence="5">
    <location>
        <begin position="159"/>
        <end position="168"/>
    </location>
</feature>
<feature type="transmembrane region" description="Helical" evidence="6">
    <location>
        <begin position="1024"/>
        <end position="1044"/>
    </location>
</feature>
<dbReference type="PANTHER" id="PTHR47347">
    <property type="entry name" value="GOLGIN CANDIDATE 5"/>
    <property type="match status" value="1"/>
</dbReference>
<comment type="caution">
    <text evidence="8">The sequence shown here is derived from an EMBL/GenBank/DDBJ whole genome shotgun (WGS) entry which is preliminary data.</text>
</comment>
<dbReference type="Proteomes" id="UP000289738">
    <property type="component" value="Chromosome A07"/>
</dbReference>
<dbReference type="Pfam" id="PF12325">
    <property type="entry name" value="TMF_TATA_bd"/>
    <property type="match status" value="1"/>
</dbReference>
<name>A0A445CIF7_ARAHY</name>
<evidence type="ECO:0000256" key="3">
    <source>
        <dbReference type="ARBA" id="ARBA00023054"/>
    </source>
</evidence>
<protein>
    <recommendedName>
        <fullName evidence="7">TATA element modulatory factor 1 TATA binding domain-containing protein</fullName>
    </recommendedName>
</protein>
<dbReference type="PANTHER" id="PTHR47347:SF2">
    <property type="entry name" value="GOLGIN CANDIDATE 5"/>
    <property type="match status" value="1"/>
</dbReference>
<feature type="transmembrane region" description="Helical" evidence="6">
    <location>
        <begin position="1243"/>
        <end position="1263"/>
    </location>
</feature>
<feature type="transmembrane region" description="Helical" evidence="6">
    <location>
        <begin position="1512"/>
        <end position="1536"/>
    </location>
</feature>
<feature type="transmembrane region" description="Helical" evidence="6">
    <location>
        <begin position="1050"/>
        <end position="1070"/>
    </location>
</feature>
<evidence type="ECO:0000313" key="8">
    <source>
        <dbReference type="EMBL" id="RYR50701.1"/>
    </source>
</evidence>
<dbReference type="InterPro" id="IPR022092">
    <property type="entry name" value="TMF_DNA-bd"/>
</dbReference>
<feature type="compositionally biased region" description="Basic and acidic residues" evidence="5">
    <location>
        <begin position="76"/>
        <end position="119"/>
    </location>
</feature>
<accession>A0A445CIF7</accession>
<dbReference type="GO" id="GO:0005794">
    <property type="term" value="C:Golgi apparatus"/>
    <property type="evidence" value="ECO:0007669"/>
    <property type="project" value="UniProtKB-SubCell"/>
</dbReference>
<feature type="transmembrane region" description="Helical" evidence="6">
    <location>
        <begin position="1542"/>
        <end position="1559"/>
    </location>
</feature>
<feature type="transmembrane region" description="Helical" evidence="6">
    <location>
        <begin position="1091"/>
        <end position="1109"/>
    </location>
</feature>
<keyword evidence="6" id="KW-1133">Transmembrane helix</keyword>
<feature type="compositionally biased region" description="Polar residues" evidence="5">
    <location>
        <begin position="302"/>
        <end position="311"/>
    </location>
</feature>
<feature type="region of interest" description="Disordered" evidence="5">
    <location>
        <begin position="69"/>
        <end position="171"/>
    </location>
</feature>
<feature type="coiled-coil region" evidence="4">
    <location>
        <begin position="939"/>
        <end position="966"/>
    </location>
</feature>
<feature type="transmembrane region" description="Helical" evidence="6">
    <location>
        <begin position="981"/>
        <end position="1003"/>
    </location>
</feature>
<evidence type="ECO:0000256" key="2">
    <source>
        <dbReference type="ARBA" id="ARBA00023034"/>
    </source>
</evidence>
<comment type="subcellular location">
    <subcellularLocation>
        <location evidence="1">Golgi apparatus</location>
    </subcellularLocation>
</comment>
<keyword evidence="6" id="KW-0472">Membrane</keyword>
<feature type="transmembrane region" description="Helical" evidence="6">
    <location>
        <begin position="1217"/>
        <end position="1237"/>
    </location>
</feature>
<feature type="coiled-coil region" evidence="4">
    <location>
        <begin position="358"/>
        <end position="443"/>
    </location>
</feature>
<keyword evidence="9" id="KW-1185">Reference proteome</keyword>
<feature type="compositionally biased region" description="Basic and acidic residues" evidence="5">
    <location>
        <begin position="323"/>
        <end position="349"/>
    </location>
</feature>
<feature type="compositionally biased region" description="Polar residues" evidence="5">
    <location>
        <begin position="121"/>
        <end position="137"/>
    </location>
</feature>
<dbReference type="STRING" id="3818.A0A445CIF7"/>
<keyword evidence="2" id="KW-0333">Golgi apparatus</keyword>
<feature type="transmembrane region" description="Helical" evidence="6">
    <location>
        <begin position="1363"/>
        <end position="1386"/>
    </location>
</feature>
<keyword evidence="6" id="KW-0812">Transmembrane</keyword>
<feature type="coiled-coil region" evidence="4">
    <location>
        <begin position="873"/>
        <end position="914"/>
    </location>
</feature>
<reference evidence="8 9" key="1">
    <citation type="submission" date="2019-01" db="EMBL/GenBank/DDBJ databases">
        <title>Sequencing of cultivated peanut Arachis hypogaea provides insights into genome evolution and oil improvement.</title>
        <authorList>
            <person name="Chen X."/>
        </authorList>
    </citation>
    <scope>NUCLEOTIDE SEQUENCE [LARGE SCALE GENOMIC DNA]</scope>
    <source>
        <strain evidence="9">cv. Fuhuasheng</strain>
        <tissue evidence="8">Leaves</tissue>
    </source>
</reference>
<evidence type="ECO:0000256" key="6">
    <source>
        <dbReference type="SAM" id="Phobius"/>
    </source>
</evidence>
<feature type="transmembrane region" description="Helical" evidence="6">
    <location>
        <begin position="1322"/>
        <end position="1343"/>
    </location>
</feature>
<evidence type="ECO:0000256" key="5">
    <source>
        <dbReference type="SAM" id="MobiDB-lite"/>
    </source>
</evidence>
<feature type="coiled-coil region" evidence="4">
    <location>
        <begin position="661"/>
        <end position="790"/>
    </location>
</feature>
<feature type="transmembrane region" description="Helical" evidence="6">
    <location>
        <begin position="1469"/>
        <end position="1491"/>
    </location>
</feature>